<organism evidence="2 3">
    <name type="scientific">Colletotrichum tanaceti</name>
    <dbReference type="NCBI Taxonomy" id="1306861"/>
    <lineage>
        <taxon>Eukaryota</taxon>
        <taxon>Fungi</taxon>
        <taxon>Dikarya</taxon>
        <taxon>Ascomycota</taxon>
        <taxon>Pezizomycotina</taxon>
        <taxon>Sordariomycetes</taxon>
        <taxon>Hypocreomycetidae</taxon>
        <taxon>Glomerellales</taxon>
        <taxon>Glomerellaceae</taxon>
        <taxon>Colletotrichum</taxon>
        <taxon>Colletotrichum destructivum species complex</taxon>
    </lineage>
</organism>
<name>A0A4U6XU26_9PEZI</name>
<feature type="compositionally biased region" description="Low complexity" evidence="1">
    <location>
        <begin position="289"/>
        <end position="299"/>
    </location>
</feature>
<dbReference type="EMBL" id="PJEX01000009">
    <property type="protein sequence ID" value="TKW59475.1"/>
    <property type="molecule type" value="Genomic_DNA"/>
</dbReference>
<accession>A0A4U6XU26</accession>
<feature type="compositionally biased region" description="Basic and acidic residues" evidence="1">
    <location>
        <begin position="322"/>
        <end position="331"/>
    </location>
</feature>
<evidence type="ECO:0000256" key="1">
    <source>
        <dbReference type="SAM" id="MobiDB-lite"/>
    </source>
</evidence>
<keyword evidence="3" id="KW-1185">Reference proteome</keyword>
<dbReference type="Proteomes" id="UP000310108">
    <property type="component" value="Unassembled WGS sequence"/>
</dbReference>
<feature type="region of interest" description="Disordered" evidence="1">
    <location>
        <begin position="285"/>
        <end position="332"/>
    </location>
</feature>
<reference evidence="2 3" key="1">
    <citation type="journal article" date="2019" name="PLoS ONE">
        <title>Comparative genome analysis indicates high evolutionary potential of pathogenicity genes in Colletotrichum tanaceti.</title>
        <authorList>
            <person name="Lelwala R.V."/>
            <person name="Korhonen P.K."/>
            <person name="Young N.D."/>
            <person name="Scott J.B."/>
            <person name="Ades P.A."/>
            <person name="Gasser R.B."/>
            <person name="Taylor P.W.J."/>
        </authorList>
    </citation>
    <scope>NUCLEOTIDE SEQUENCE [LARGE SCALE GENOMIC DNA]</scope>
    <source>
        <strain evidence="2">BRIP57314</strain>
    </source>
</reference>
<evidence type="ECO:0000313" key="2">
    <source>
        <dbReference type="EMBL" id="TKW59475.1"/>
    </source>
</evidence>
<sequence>MCNKHAHTHTHARIVSLSFAASSLIPVSGPDHQSRTDRITNPAMESLSQAETHILIRAGKLLGQRRQGIPPKIEEQTWLDRLGQQNPEYFFVPQDFVPLDSLSFSPSSCPDTEEDRLKLAYLDSLLAKSLIKTSPLSKAENGWFTVMQYECPDLVRALRTPSASAFNRLGLFKREVLQHDFRNLLNTTLSKQQQQQQRYLLSPSLAQPLPIIPALASFALSPALPDISVLKPSALPHMQQQQQQQQQRYLLSPSLAQPLFTIPAPTRSALSPALPDISVLKPSTLPHMQQQQQQQQQQQSPTTEALARKQTRHRNHAPTQRQHGDVDDTSHDGQVASIMSMYEEAHAELQALAPSLSRILDLEAKMRRLAMEMENLRGSEPGASGGP</sequence>
<evidence type="ECO:0000313" key="3">
    <source>
        <dbReference type="Proteomes" id="UP000310108"/>
    </source>
</evidence>
<dbReference type="AlphaFoldDB" id="A0A4U6XU26"/>
<comment type="caution">
    <text evidence="2">The sequence shown here is derived from an EMBL/GenBank/DDBJ whole genome shotgun (WGS) entry which is preliminary data.</text>
</comment>
<proteinExistence type="predicted"/>
<protein>
    <submittedName>
        <fullName evidence="2">Uncharacterized protein</fullName>
    </submittedName>
</protein>
<gene>
    <name evidence="2" type="ORF">CTA1_11481</name>
</gene>